<evidence type="ECO:0000256" key="9">
    <source>
        <dbReference type="SAM" id="Phobius"/>
    </source>
</evidence>
<comment type="caution">
    <text evidence="11">The sequence shown here is derived from an EMBL/GenBank/DDBJ whole genome shotgun (WGS) entry which is preliminary data.</text>
</comment>
<proteinExistence type="predicted"/>
<keyword evidence="7 9" id="KW-1133">Transmembrane helix</keyword>
<keyword evidence="8 9" id="KW-0472">Membrane</keyword>
<dbReference type="SUPFAM" id="SSF81665">
    <property type="entry name" value="Calcium ATPase, transmembrane domain M"/>
    <property type="match status" value="1"/>
</dbReference>
<evidence type="ECO:0000256" key="5">
    <source>
        <dbReference type="ARBA" id="ARBA00022842"/>
    </source>
</evidence>
<feature type="domain" description="Cation-transporting P-type ATPase C-terminal" evidence="10">
    <location>
        <begin position="1"/>
        <end position="88"/>
    </location>
</feature>
<dbReference type="GO" id="GO:0005524">
    <property type="term" value="F:ATP binding"/>
    <property type="evidence" value="ECO:0007669"/>
    <property type="project" value="UniProtKB-KW"/>
</dbReference>
<accession>A0A4Z2FMW7</accession>
<name>A0A4Z2FMW7_9TELE</name>
<evidence type="ECO:0000313" key="12">
    <source>
        <dbReference type="Proteomes" id="UP000314294"/>
    </source>
</evidence>
<evidence type="ECO:0000259" key="10">
    <source>
        <dbReference type="Pfam" id="PF00689"/>
    </source>
</evidence>
<keyword evidence="2 9" id="KW-0812">Transmembrane</keyword>
<evidence type="ECO:0000256" key="7">
    <source>
        <dbReference type="ARBA" id="ARBA00022989"/>
    </source>
</evidence>
<evidence type="ECO:0000256" key="6">
    <source>
        <dbReference type="ARBA" id="ARBA00022967"/>
    </source>
</evidence>
<evidence type="ECO:0000256" key="2">
    <source>
        <dbReference type="ARBA" id="ARBA00022692"/>
    </source>
</evidence>
<dbReference type="InterPro" id="IPR023298">
    <property type="entry name" value="ATPase_P-typ_TM_dom_sf"/>
</dbReference>
<evidence type="ECO:0000256" key="3">
    <source>
        <dbReference type="ARBA" id="ARBA00022741"/>
    </source>
</evidence>
<keyword evidence="3" id="KW-0547">Nucleotide-binding</keyword>
<dbReference type="EMBL" id="SRLO01001027">
    <property type="protein sequence ID" value="TNN42586.1"/>
    <property type="molecule type" value="Genomic_DNA"/>
</dbReference>
<keyword evidence="12" id="KW-1185">Reference proteome</keyword>
<reference evidence="11 12" key="1">
    <citation type="submission" date="2019-03" db="EMBL/GenBank/DDBJ databases">
        <title>First draft genome of Liparis tanakae, snailfish: a comprehensive survey of snailfish specific genes.</title>
        <authorList>
            <person name="Kim W."/>
            <person name="Song I."/>
            <person name="Jeong J.-H."/>
            <person name="Kim D."/>
            <person name="Kim S."/>
            <person name="Ryu S."/>
            <person name="Song J.Y."/>
            <person name="Lee S.K."/>
        </authorList>
    </citation>
    <scope>NUCLEOTIDE SEQUENCE [LARGE SCALE GENOMIC DNA]</scope>
    <source>
        <tissue evidence="11">Muscle</tissue>
    </source>
</reference>
<organism evidence="11 12">
    <name type="scientific">Liparis tanakae</name>
    <name type="common">Tanaka's snailfish</name>
    <dbReference type="NCBI Taxonomy" id="230148"/>
    <lineage>
        <taxon>Eukaryota</taxon>
        <taxon>Metazoa</taxon>
        <taxon>Chordata</taxon>
        <taxon>Craniata</taxon>
        <taxon>Vertebrata</taxon>
        <taxon>Euteleostomi</taxon>
        <taxon>Actinopterygii</taxon>
        <taxon>Neopterygii</taxon>
        <taxon>Teleostei</taxon>
        <taxon>Neoteleostei</taxon>
        <taxon>Acanthomorphata</taxon>
        <taxon>Eupercaria</taxon>
        <taxon>Perciformes</taxon>
        <taxon>Cottioidei</taxon>
        <taxon>Cottales</taxon>
        <taxon>Liparidae</taxon>
        <taxon>Liparis</taxon>
    </lineage>
</organism>
<keyword evidence="5" id="KW-0460">Magnesium</keyword>
<dbReference type="Gene3D" id="1.20.1110.10">
    <property type="entry name" value="Calcium-transporting ATPase, transmembrane domain"/>
    <property type="match status" value="1"/>
</dbReference>
<feature type="transmembrane region" description="Helical" evidence="9">
    <location>
        <begin position="33"/>
        <end position="52"/>
    </location>
</feature>
<evidence type="ECO:0000256" key="8">
    <source>
        <dbReference type="ARBA" id="ARBA00023136"/>
    </source>
</evidence>
<comment type="subcellular location">
    <subcellularLocation>
        <location evidence="1">Membrane</location>
        <topology evidence="1">Multi-pass membrane protein</topology>
    </subcellularLocation>
</comment>
<keyword evidence="4" id="KW-0067">ATP-binding</keyword>
<dbReference type="OrthoDB" id="9935133at2759"/>
<evidence type="ECO:0000256" key="4">
    <source>
        <dbReference type="ARBA" id="ARBA00022840"/>
    </source>
</evidence>
<evidence type="ECO:0000313" key="11">
    <source>
        <dbReference type="EMBL" id="TNN42586.1"/>
    </source>
</evidence>
<dbReference type="Proteomes" id="UP000314294">
    <property type="component" value="Unassembled WGS sequence"/>
</dbReference>
<keyword evidence="6" id="KW-1278">Translocase</keyword>
<gene>
    <name evidence="11" type="primary">atp2a1_5</name>
    <name evidence="11" type="ORF">EYF80_047245</name>
</gene>
<sequence>MALSVLVTIEMANALNSLSENQSLIRMPPWSNLWLLSAMSLSMSLHFMIIYVDPLPMVFKLTHLNVEQWLVVLKLSFPVILIDEVLKFAARNYVECNEGK</sequence>
<dbReference type="AlphaFoldDB" id="A0A4Z2FMW7"/>
<dbReference type="FunFam" id="1.20.1110.10:FF:000065">
    <property type="entry name" value="Sarcoplasmic/endoplasmic reticulum calcium ATPase 1"/>
    <property type="match status" value="1"/>
</dbReference>
<dbReference type="Pfam" id="PF00689">
    <property type="entry name" value="Cation_ATPase_C"/>
    <property type="match status" value="1"/>
</dbReference>
<evidence type="ECO:0000256" key="1">
    <source>
        <dbReference type="ARBA" id="ARBA00004141"/>
    </source>
</evidence>
<protein>
    <submittedName>
        <fullName evidence="11">Sarcoplasmic/endoplasmic reticulum calcium ATPase 1</fullName>
    </submittedName>
</protein>
<dbReference type="GO" id="GO:0016020">
    <property type="term" value="C:membrane"/>
    <property type="evidence" value="ECO:0007669"/>
    <property type="project" value="UniProtKB-SubCell"/>
</dbReference>
<dbReference type="InterPro" id="IPR006068">
    <property type="entry name" value="ATPase_P-typ_cation-transptr_C"/>
</dbReference>